<dbReference type="Gene3D" id="3.30.1240.10">
    <property type="match status" value="1"/>
</dbReference>
<dbReference type="AlphaFoldDB" id="A0A4D6XK48"/>
<evidence type="ECO:0000256" key="4">
    <source>
        <dbReference type="ARBA" id="ARBA00022842"/>
    </source>
</evidence>
<dbReference type="PROSITE" id="PS01228">
    <property type="entry name" value="COF_1"/>
    <property type="match status" value="1"/>
</dbReference>
<protein>
    <submittedName>
        <fullName evidence="6">Cof-type HAD-IIB family hydrolase</fullName>
    </submittedName>
</protein>
<evidence type="ECO:0000313" key="6">
    <source>
        <dbReference type="EMBL" id="QCI15734.1"/>
    </source>
</evidence>
<dbReference type="InterPro" id="IPR000150">
    <property type="entry name" value="Cof"/>
</dbReference>
<dbReference type="PANTHER" id="PTHR47267:SF4">
    <property type="entry name" value="PYRIDOXAL PHOSPHATE PHOSPHATASE YIGL"/>
    <property type="match status" value="1"/>
</dbReference>
<dbReference type="NCBIfam" id="TIGR01484">
    <property type="entry name" value="HAD-SF-IIB"/>
    <property type="match status" value="1"/>
</dbReference>
<dbReference type="SUPFAM" id="SSF56784">
    <property type="entry name" value="HAD-like"/>
    <property type="match status" value="1"/>
</dbReference>
<dbReference type="EMBL" id="CP034900">
    <property type="protein sequence ID" value="QCI15734.1"/>
    <property type="molecule type" value="Genomic_DNA"/>
</dbReference>
<dbReference type="SFLD" id="SFLDG01140">
    <property type="entry name" value="C2.B:_Phosphomannomutase_and_P"/>
    <property type="match status" value="1"/>
</dbReference>
<keyword evidence="4" id="KW-0460">Magnesium</keyword>
<dbReference type="RefSeq" id="WP_158363924.1">
    <property type="nucleotide sequence ID" value="NZ_CP034900.1"/>
</dbReference>
<name>A0A4D6XK48_9GAMM</name>
<comment type="cofactor">
    <cofactor evidence="1">
        <name>Mg(2+)</name>
        <dbReference type="ChEBI" id="CHEBI:18420"/>
    </cofactor>
</comment>
<evidence type="ECO:0000256" key="3">
    <source>
        <dbReference type="ARBA" id="ARBA00022801"/>
    </source>
</evidence>
<dbReference type="PANTHER" id="PTHR47267">
    <property type="match status" value="1"/>
</dbReference>
<dbReference type="InterPro" id="IPR006379">
    <property type="entry name" value="HAD-SF_hydro_IIB"/>
</dbReference>
<keyword evidence="2" id="KW-0479">Metal-binding</keyword>
<dbReference type="Gene3D" id="3.40.50.1000">
    <property type="entry name" value="HAD superfamily/HAD-like"/>
    <property type="match status" value="1"/>
</dbReference>
<evidence type="ECO:0000256" key="2">
    <source>
        <dbReference type="ARBA" id="ARBA00022723"/>
    </source>
</evidence>
<reference evidence="6 7" key="1">
    <citation type="submission" date="2018-12" db="EMBL/GenBank/DDBJ databases">
        <authorList>
            <person name="Chong R.A."/>
        </authorList>
    </citation>
    <scope>NUCLEOTIDE SEQUENCE [LARGE SCALE GENOMIC DNA]</scope>
    <source>
        <strain evidence="6 7">Aar</strain>
    </source>
</reference>
<dbReference type="GO" id="GO:0016791">
    <property type="term" value="F:phosphatase activity"/>
    <property type="evidence" value="ECO:0007669"/>
    <property type="project" value="UniProtKB-ARBA"/>
</dbReference>
<organism evidence="6 7">
    <name type="scientific">Buchnera aphidicola</name>
    <name type="common">Artemisaphis artemisicola</name>
    <dbReference type="NCBI Taxonomy" id="1241836"/>
    <lineage>
        <taxon>Bacteria</taxon>
        <taxon>Pseudomonadati</taxon>
        <taxon>Pseudomonadota</taxon>
        <taxon>Gammaproteobacteria</taxon>
        <taxon>Enterobacterales</taxon>
        <taxon>Erwiniaceae</taxon>
        <taxon>Buchnera</taxon>
    </lineage>
</organism>
<proteinExistence type="inferred from homology"/>
<dbReference type="GO" id="GO:0000287">
    <property type="term" value="F:magnesium ion binding"/>
    <property type="evidence" value="ECO:0007669"/>
    <property type="project" value="UniProtKB-ARBA"/>
</dbReference>
<dbReference type="Proteomes" id="UP000298654">
    <property type="component" value="Chromosome"/>
</dbReference>
<dbReference type="InterPro" id="IPR023214">
    <property type="entry name" value="HAD_sf"/>
</dbReference>
<evidence type="ECO:0000256" key="1">
    <source>
        <dbReference type="ARBA" id="ARBA00001946"/>
    </source>
</evidence>
<reference evidence="6 7" key="2">
    <citation type="submission" date="2019-05" db="EMBL/GenBank/DDBJ databases">
        <title>Genome evolution of the obligate endosymbiont Buchnera aphidicola.</title>
        <authorList>
            <person name="Moran N.A."/>
        </authorList>
    </citation>
    <scope>NUCLEOTIDE SEQUENCE [LARGE SCALE GENOMIC DNA]</scope>
    <source>
        <strain evidence="6 7">Aar</strain>
    </source>
</reference>
<sequence>MCKIIAVDLDGTLLSSKNIVTEYTKKIIKFLIKKNFYFVLSSGRHYIDILRIQEILEIQSFIISSNGSQIYDLDNKLIFNDYLDTDIALELCKMKYLEQDIITQVYQNDQWYINDNKIDNNFCSNLSSLQYKYFHPDKFKYTNINKIFFTSKNFLKLHDLEKTIINRWGSKINISFSVPGCLEVISGKTSKGYGLKLISNLLGIPLRNFVSFGDGINDLEMLLISGKSYIMKNADLRLKKLLPHIKIIDSNNNDGVAKCLDKIFIQNKK</sequence>
<gene>
    <name evidence="6" type="ORF">D9V59_00140</name>
</gene>
<keyword evidence="3 6" id="KW-0378">Hydrolase</keyword>
<dbReference type="Pfam" id="PF08282">
    <property type="entry name" value="Hydrolase_3"/>
    <property type="match status" value="1"/>
</dbReference>
<accession>A0A4D6XK48</accession>
<dbReference type="SFLD" id="SFLDS00003">
    <property type="entry name" value="Haloacid_Dehalogenase"/>
    <property type="match status" value="1"/>
</dbReference>
<evidence type="ECO:0000313" key="7">
    <source>
        <dbReference type="Proteomes" id="UP000298654"/>
    </source>
</evidence>
<evidence type="ECO:0000256" key="5">
    <source>
        <dbReference type="ARBA" id="ARBA00034778"/>
    </source>
</evidence>
<comment type="similarity">
    <text evidence="5">Belongs to the HAD-like hydrolase superfamily. Cof family.</text>
</comment>
<dbReference type="NCBIfam" id="TIGR00099">
    <property type="entry name" value="Cof-subfamily"/>
    <property type="match status" value="1"/>
</dbReference>
<dbReference type="InterPro" id="IPR036412">
    <property type="entry name" value="HAD-like_sf"/>
</dbReference>
<dbReference type="OrthoDB" id="5498330at2"/>